<feature type="signal peptide" evidence="2">
    <location>
        <begin position="1"/>
        <end position="24"/>
    </location>
</feature>
<evidence type="ECO:0000256" key="2">
    <source>
        <dbReference type="SAM" id="SignalP"/>
    </source>
</evidence>
<accession>A0AAV9HF02</accession>
<dbReference type="Proteomes" id="UP001321749">
    <property type="component" value="Unassembled WGS sequence"/>
</dbReference>
<dbReference type="PANTHER" id="PTHR22935">
    <property type="entry name" value="PENICILLIN-BINDING PROTEIN"/>
    <property type="match status" value="1"/>
</dbReference>
<feature type="domain" description="Beta-lactamase-like ARB-00930-like C-terminal" evidence="4">
    <location>
        <begin position="426"/>
        <end position="574"/>
    </location>
</feature>
<evidence type="ECO:0000259" key="4">
    <source>
        <dbReference type="Pfam" id="PF26335"/>
    </source>
</evidence>
<name>A0AAV9HF02_9PEZI</name>
<evidence type="ECO:0000313" key="6">
    <source>
        <dbReference type="Proteomes" id="UP001321749"/>
    </source>
</evidence>
<feature type="non-terminal residue" evidence="5">
    <location>
        <position position="575"/>
    </location>
</feature>
<dbReference type="InterPro" id="IPR051478">
    <property type="entry name" value="Beta-lactamase-like_AB/R"/>
</dbReference>
<dbReference type="Pfam" id="PF00144">
    <property type="entry name" value="Beta-lactamase"/>
    <property type="match status" value="1"/>
</dbReference>
<sequence>MLNPLEHHLLFFSVSVLIWTTASGKPCPPLGAVLPAPRQPSQEPIVHEAFKAFANRFIGIVSKLNASAVSIGVQSIHEDGPIFDIHYTPPNKNDSGTKEVTADTVYRAGSISKLFTVLSVLQQSSISLEDPVTKYLPELSDNQRNGSALEAVEWNQITIGALASHVSGIGRDFGLDLAVFPFPFAQTGLPPFDNATRPDCSGLPGTRLCLEQDLLVQFPRRHPQFAPFTKPLYSNIGISLLGLVVEAATNKTLDKLMQENIFTPAGMKSTSLVTGPPSDEMGFIPIGEKLWRVNLGVSNANGGIYSSTSDMLKFGKAILRHKLLSPVATNKWLQPTSFTSSRGHVLGAPWEIQRADRLAPNGRVVDVYTKAGDLGLYHSMFALIPEYDLVVSVMTAGPEVSSQFFVQANLVSQTLKAVVPALEAVAKKDAEKNLVGSYKDETSNSSVVLEIDDGPGLVLANWTVRGFDVLANFLGYSAIAPSKKPIPGKARLYPSGLKEGNKTSWRMVFDQVDDANGEQFDKEAIFPDGSCVNWGTMDRFVYDSVGLEEFVFTMGGDGEAESISPSAFKVNLSRQ</sequence>
<feature type="domain" description="Beta-lactamase-related" evidence="3">
    <location>
        <begin position="94"/>
        <end position="399"/>
    </location>
</feature>
<organism evidence="5 6">
    <name type="scientific">Cladorrhinum samala</name>
    <dbReference type="NCBI Taxonomy" id="585594"/>
    <lineage>
        <taxon>Eukaryota</taxon>
        <taxon>Fungi</taxon>
        <taxon>Dikarya</taxon>
        <taxon>Ascomycota</taxon>
        <taxon>Pezizomycotina</taxon>
        <taxon>Sordariomycetes</taxon>
        <taxon>Sordariomycetidae</taxon>
        <taxon>Sordariales</taxon>
        <taxon>Podosporaceae</taxon>
        <taxon>Cladorrhinum</taxon>
    </lineage>
</organism>
<feature type="chain" id="PRO_5043552652" evidence="2">
    <location>
        <begin position="25"/>
        <end position="575"/>
    </location>
</feature>
<reference evidence="5" key="1">
    <citation type="journal article" date="2023" name="Mol. Phylogenet. Evol.">
        <title>Genome-scale phylogeny and comparative genomics of the fungal order Sordariales.</title>
        <authorList>
            <person name="Hensen N."/>
            <person name="Bonometti L."/>
            <person name="Westerberg I."/>
            <person name="Brannstrom I.O."/>
            <person name="Guillou S."/>
            <person name="Cros-Aarteil S."/>
            <person name="Calhoun S."/>
            <person name="Haridas S."/>
            <person name="Kuo A."/>
            <person name="Mondo S."/>
            <person name="Pangilinan J."/>
            <person name="Riley R."/>
            <person name="LaButti K."/>
            <person name="Andreopoulos B."/>
            <person name="Lipzen A."/>
            <person name="Chen C."/>
            <person name="Yan M."/>
            <person name="Daum C."/>
            <person name="Ng V."/>
            <person name="Clum A."/>
            <person name="Steindorff A."/>
            <person name="Ohm R.A."/>
            <person name="Martin F."/>
            <person name="Silar P."/>
            <person name="Natvig D.O."/>
            <person name="Lalanne C."/>
            <person name="Gautier V."/>
            <person name="Ament-Velasquez S.L."/>
            <person name="Kruys A."/>
            <person name="Hutchinson M.I."/>
            <person name="Powell A.J."/>
            <person name="Barry K."/>
            <person name="Miller A.N."/>
            <person name="Grigoriev I.V."/>
            <person name="Debuchy R."/>
            <person name="Gladieux P."/>
            <person name="Hiltunen Thoren M."/>
            <person name="Johannesson H."/>
        </authorList>
    </citation>
    <scope>NUCLEOTIDE SEQUENCE</scope>
    <source>
        <strain evidence="5">PSN324</strain>
    </source>
</reference>
<comment type="caution">
    <text evidence="5">The sequence shown here is derived from an EMBL/GenBank/DDBJ whole genome shotgun (WGS) entry which is preliminary data.</text>
</comment>
<dbReference type="AlphaFoldDB" id="A0AAV9HF02"/>
<keyword evidence="6" id="KW-1185">Reference proteome</keyword>
<dbReference type="Pfam" id="PF26335">
    <property type="entry name" value="ARB_00930_C"/>
    <property type="match status" value="1"/>
</dbReference>
<keyword evidence="2" id="KW-0732">Signal</keyword>
<gene>
    <name evidence="5" type="ORF">QBC42DRAFT_210060</name>
</gene>
<dbReference type="SUPFAM" id="SSF56601">
    <property type="entry name" value="beta-lactamase/transpeptidase-like"/>
    <property type="match status" value="1"/>
</dbReference>
<dbReference type="InterPro" id="IPR001466">
    <property type="entry name" value="Beta-lactam-related"/>
</dbReference>
<dbReference type="InterPro" id="IPR012338">
    <property type="entry name" value="Beta-lactam/transpept-like"/>
</dbReference>
<evidence type="ECO:0000256" key="1">
    <source>
        <dbReference type="ARBA" id="ARBA00038473"/>
    </source>
</evidence>
<evidence type="ECO:0000313" key="5">
    <source>
        <dbReference type="EMBL" id="KAK4458574.1"/>
    </source>
</evidence>
<reference evidence="5" key="2">
    <citation type="submission" date="2023-06" db="EMBL/GenBank/DDBJ databases">
        <authorList>
            <consortium name="Lawrence Berkeley National Laboratory"/>
            <person name="Mondo S.J."/>
            <person name="Hensen N."/>
            <person name="Bonometti L."/>
            <person name="Westerberg I."/>
            <person name="Brannstrom I.O."/>
            <person name="Guillou S."/>
            <person name="Cros-Aarteil S."/>
            <person name="Calhoun S."/>
            <person name="Haridas S."/>
            <person name="Kuo A."/>
            <person name="Pangilinan J."/>
            <person name="Riley R."/>
            <person name="Labutti K."/>
            <person name="Andreopoulos B."/>
            <person name="Lipzen A."/>
            <person name="Chen C."/>
            <person name="Yanf M."/>
            <person name="Daum C."/>
            <person name="Ng V."/>
            <person name="Clum A."/>
            <person name="Steindorff A."/>
            <person name="Ohm R."/>
            <person name="Martin F."/>
            <person name="Silar P."/>
            <person name="Natvig D."/>
            <person name="Lalanne C."/>
            <person name="Gautier V."/>
            <person name="Ament-Velasquez S.L."/>
            <person name="Kruys A."/>
            <person name="Hutchinson M.I."/>
            <person name="Powell A.J."/>
            <person name="Barry K."/>
            <person name="Miller A.N."/>
            <person name="Grigoriev I.V."/>
            <person name="Debuchy R."/>
            <person name="Gladieux P."/>
            <person name="Thoren M.H."/>
            <person name="Johannesson H."/>
        </authorList>
    </citation>
    <scope>NUCLEOTIDE SEQUENCE</scope>
    <source>
        <strain evidence="5">PSN324</strain>
    </source>
</reference>
<proteinExistence type="inferred from homology"/>
<dbReference type="EMBL" id="MU865064">
    <property type="protein sequence ID" value="KAK4458574.1"/>
    <property type="molecule type" value="Genomic_DNA"/>
</dbReference>
<dbReference type="PANTHER" id="PTHR22935:SF95">
    <property type="entry name" value="BETA-LACTAMASE-LIKE 1-RELATED"/>
    <property type="match status" value="1"/>
</dbReference>
<comment type="similarity">
    <text evidence="1">Belongs to the beta-lactamase family.</text>
</comment>
<protein>
    <submittedName>
        <fullName evidence="5">Beta-lactamase/transpeptidase-like protein</fullName>
    </submittedName>
</protein>
<dbReference type="InterPro" id="IPR058664">
    <property type="entry name" value="ARB_00930-like_C"/>
</dbReference>
<evidence type="ECO:0000259" key="3">
    <source>
        <dbReference type="Pfam" id="PF00144"/>
    </source>
</evidence>
<dbReference type="Gene3D" id="3.40.710.10">
    <property type="entry name" value="DD-peptidase/beta-lactamase superfamily"/>
    <property type="match status" value="1"/>
</dbReference>